<dbReference type="InParanoid" id="B7PC04"/>
<dbReference type="HOGENOM" id="CLU_066737_0_0_1"/>
<reference evidence="2 4" key="1">
    <citation type="submission" date="2008-03" db="EMBL/GenBank/DDBJ databases">
        <title>Annotation of Ixodes scapularis.</title>
        <authorList>
            <consortium name="Ixodes scapularis Genome Project Consortium"/>
            <person name="Caler E."/>
            <person name="Hannick L.I."/>
            <person name="Bidwell S."/>
            <person name="Joardar V."/>
            <person name="Thiagarajan M."/>
            <person name="Amedeo P."/>
            <person name="Galinsky K.J."/>
            <person name="Schobel S."/>
            <person name="Inman J."/>
            <person name="Hostetler J."/>
            <person name="Miller J."/>
            <person name="Hammond M."/>
            <person name="Megy K."/>
            <person name="Lawson D."/>
            <person name="Kodira C."/>
            <person name="Sutton G."/>
            <person name="Meyer J."/>
            <person name="Hill C.A."/>
            <person name="Birren B."/>
            <person name="Nene V."/>
            <person name="Collins F."/>
            <person name="Alarcon-Chaidez F."/>
            <person name="Wikel S."/>
            <person name="Strausberg R."/>
        </authorList>
    </citation>
    <scope>NUCLEOTIDE SEQUENCE [LARGE SCALE GENOMIC DNA]</scope>
    <source>
        <strain evidence="4">Wikel</strain>
        <strain evidence="2">Wikel colony</strain>
    </source>
</reference>
<dbReference type="PaxDb" id="6945-B7PC04"/>
<dbReference type="EMBL" id="ABJB010309123">
    <property type="status" value="NOT_ANNOTATED_CDS"/>
    <property type="molecule type" value="Genomic_DNA"/>
</dbReference>
<dbReference type="VEuPathDB" id="VectorBase:ISCI003026"/>
<sequence length="310" mass="33233">MWSEGPSPLAGGTPTAPAVCLPLAAASPSTEGMARSPSHESFGTDLSLLSLSSLGSELGRLRAGQRANRSLLQVPGVCFGSRRPISGEVLLEEESEAIRSCGALSSVLGLVKSFSTGDINQTAVDENDAPLRASVSEVALCAALPPRGRLDYASRSCSTWVAVGDVSSTSQLPSPQGLPAPTNATGGDASPGFTAADLVRSVNKKVRQMYIRRRLLSTYKALERLTKSELNLSGQPRDDLPQVHVTSELNRCIRDELDLSSLGFRGANRTLSLTVKDVERDRGKPLTKFERNMMIFNWLQSLDENTFEQS</sequence>
<gene>
    <name evidence="3" type="primary">8027663</name>
    <name evidence="2" type="ORF">IscW_ISCW003026</name>
</gene>
<dbReference type="VEuPathDB" id="VectorBase:ISCW003026"/>
<accession>B7PC04</accession>
<dbReference type="Proteomes" id="UP000001555">
    <property type="component" value="Unassembled WGS sequence"/>
</dbReference>
<reference evidence="3" key="2">
    <citation type="submission" date="2020-05" db="UniProtKB">
        <authorList>
            <consortium name="EnsemblMetazoa"/>
        </authorList>
    </citation>
    <scope>IDENTIFICATION</scope>
    <source>
        <strain evidence="3">wikel</strain>
    </source>
</reference>
<evidence type="ECO:0000313" key="2">
    <source>
        <dbReference type="EMBL" id="EEC04126.1"/>
    </source>
</evidence>
<evidence type="ECO:0000313" key="4">
    <source>
        <dbReference type="Proteomes" id="UP000001555"/>
    </source>
</evidence>
<dbReference type="VEuPathDB" id="VectorBase:ISCP_036820"/>
<evidence type="ECO:0000313" key="3">
    <source>
        <dbReference type="EnsemblMetazoa" id="ISCW003026-PA"/>
    </source>
</evidence>
<keyword evidence="4" id="KW-1185">Reference proteome</keyword>
<dbReference type="OrthoDB" id="6130045at2759"/>
<dbReference type="EMBL" id="ABJB010192955">
    <property type="status" value="NOT_ANNOTATED_CDS"/>
    <property type="molecule type" value="Genomic_DNA"/>
</dbReference>
<protein>
    <submittedName>
        <fullName evidence="2 3">Uncharacterized protein</fullName>
    </submittedName>
</protein>
<dbReference type="EMBL" id="DS680553">
    <property type="protein sequence ID" value="EEC04126.1"/>
    <property type="molecule type" value="Genomic_DNA"/>
</dbReference>
<dbReference type="AlphaFoldDB" id="B7PC04"/>
<evidence type="ECO:0000256" key="1">
    <source>
        <dbReference type="SAM" id="MobiDB-lite"/>
    </source>
</evidence>
<dbReference type="EnsemblMetazoa" id="ISCW003026-RA">
    <property type="protein sequence ID" value="ISCW003026-PA"/>
    <property type="gene ID" value="ISCW003026"/>
</dbReference>
<dbReference type="EMBL" id="ABJB010693949">
    <property type="status" value="NOT_ANNOTATED_CDS"/>
    <property type="molecule type" value="Genomic_DNA"/>
</dbReference>
<name>B7PC04_IXOSC</name>
<proteinExistence type="predicted"/>
<feature type="region of interest" description="Disordered" evidence="1">
    <location>
        <begin position="168"/>
        <end position="188"/>
    </location>
</feature>
<organism>
    <name type="scientific">Ixodes scapularis</name>
    <name type="common">Black-legged tick</name>
    <name type="synonym">Deer tick</name>
    <dbReference type="NCBI Taxonomy" id="6945"/>
    <lineage>
        <taxon>Eukaryota</taxon>
        <taxon>Metazoa</taxon>
        <taxon>Ecdysozoa</taxon>
        <taxon>Arthropoda</taxon>
        <taxon>Chelicerata</taxon>
        <taxon>Arachnida</taxon>
        <taxon>Acari</taxon>
        <taxon>Parasitiformes</taxon>
        <taxon>Ixodida</taxon>
        <taxon>Ixodoidea</taxon>
        <taxon>Ixodidae</taxon>
        <taxon>Ixodinae</taxon>
        <taxon>Ixodes</taxon>
    </lineage>
</organism>